<keyword evidence="4 6" id="KW-1133">Transmembrane helix</keyword>
<dbReference type="PANTHER" id="PTHR10877">
    <property type="entry name" value="POLYCYSTIN FAMILY MEMBER"/>
    <property type="match status" value="1"/>
</dbReference>
<comment type="similarity">
    <text evidence="2">Belongs to the polycystin family.</text>
</comment>
<accession>A0ABP0L5U7</accession>
<organism evidence="8 9">
    <name type="scientific">Durusdinium trenchii</name>
    <dbReference type="NCBI Taxonomy" id="1381693"/>
    <lineage>
        <taxon>Eukaryota</taxon>
        <taxon>Sar</taxon>
        <taxon>Alveolata</taxon>
        <taxon>Dinophyceae</taxon>
        <taxon>Suessiales</taxon>
        <taxon>Symbiodiniaceae</taxon>
        <taxon>Durusdinium</taxon>
    </lineage>
</organism>
<keyword evidence="9" id="KW-1185">Reference proteome</keyword>
<dbReference type="InterPro" id="IPR046791">
    <property type="entry name" value="Polycystin_dom"/>
</dbReference>
<proteinExistence type="inferred from homology"/>
<keyword evidence="3 6" id="KW-0812">Transmembrane</keyword>
<name>A0ABP0L5U7_9DINO</name>
<protein>
    <recommendedName>
        <fullName evidence="7">Polycystin domain-containing protein</fullName>
    </recommendedName>
</protein>
<reference evidence="8 9" key="1">
    <citation type="submission" date="2024-02" db="EMBL/GenBank/DDBJ databases">
        <authorList>
            <person name="Chen Y."/>
            <person name="Shah S."/>
            <person name="Dougan E. K."/>
            <person name="Thang M."/>
            <person name="Chan C."/>
        </authorList>
    </citation>
    <scope>NUCLEOTIDE SEQUENCE [LARGE SCALE GENOMIC DNA]</scope>
</reference>
<dbReference type="Pfam" id="PF20519">
    <property type="entry name" value="Polycystin_dom"/>
    <property type="match status" value="1"/>
</dbReference>
<dbReference type="InterPro" id="IPR051223">
    <property type="entry name" value="Polycystin"/>
</dbReference>
<feature type="transmembrane region" description="Helical" evidence="6">
    <location>
        <begin position="33"/>
        <end position="51"/>
    </location>
</feature>
<dbReference type="Proteomes" id="UP001642484">
    <property type="component" value="Unassembled WGS sequence"/>
</dbReference>
<evidence type="ECO:0000256" key="3">
    <source>
        <dbReference type="ARBA" id="ARBA00022692"/>
    </source>
</evidence>
<dbReference type="PANTHER" id="PTHR10877:SF183">
    <property type="entry name" value="AT14535P-RELATED"/>
    <property type="match status" value="1"/>
</dbReference>
<evidence type="ECO:0000256" key="1">
    <source>
        <dbReference type="ARBA" id="ARBA00004141"/>
    </source>
</evidence>
<evidence type="ECO:0000313" key="8">
    <source>
        <dbReference type="EMBL" id="CAK9034470.1"/>
    </source>
</evidence>
<evidence type="ECO:0000256" key="2">
    <source>
        <dbReference type="ARBA" id="ARBA00007200"/>
    </source>
</evidence>
<gene>
    <name evidence="8" type="ORF">CCMP2556_LOCUS19506</name>
</gene>
<evidence type="ECO:0000256" key="4">
    <source>
        <dbReference type="ARBA" id="ARBA00022989"/>
    </source>
</evidence>
<evidence type="ECO:0000256" key="6">
    <source>
        <dbReference type="SAM" id="Phobius"/>
    </source>
</evidence>
<dbReference type="EMBL" id="CAXAMN010011114">
    <property type="protein sequence ID" value="CAK9034470.1"/>
    <property type="molecule type" value="Genomic_DNA"/>
</dbReference>
<evidence type="ECO:0000313" key="9">
    <source>
        <dbReference type="Proteomes" id="UP001642484"/>
    </source>
</evidence>
<sequence length="470" mass="53443">MSAPGGLAILVDEKRVNELLQQKSGIKALLRSAFNTILFVCFLLLFTSLALSEPRDKMRAFEGFLRKRFDEASPIRLNSVHSVDSFWRYFNESFQPAIYGADTARYYFPGAVVPTWLQVLGPNYLYGMGRMRVLNVQPDSGCQADHPWTTDGPSPDPSGMERVDEGTVDFGMERSQTEAGDTEVTEVAQQYRSYFPTCYGAFDIDAMDRESFGPPNEEGVPSYDFSRETLSMERHEGYLATYPSGGYMEMFTPDYPTTHDKFLQMQQDGFISEKTRAIFLEFTIYNFNLGLYGVNRIVFEVAAAGDWTQTYEIDVLLQRHLQPLGTGTAEDWLILILEAGLVLFVLRYVLEEASEFDYLESKSYKLFRRLRKSGKLHLGVLGRSCAAVVLRLQFRGEPRFRIGWVMEGPAPAADRAPAFGCSSQRYGFRAVAMALSKPHHVLDDPWLWLKPHHDAWEKQVADLEADPRLY</sequence>
<comment type="subcellular location">
    <subcellularLocation>
        <location evidence="1">Membrane</location>
        <topology evidence="1">Multi-pass membrane protein</topology>
    </subcellularLocation>
</comment>
<keyword evidence="5 6" id="KW-0472">Membrane</keyword>
<evidence type="ECO:0000259" key="7">
    <source>
        <dbReference type="Pfam" id="PF20519"/>
    </source>
</evidence>
<evidence type="ECO:0000256" key="5">
    <source>
        <dbReference type="ARBA" id="ARBA00023136"/>
    </source>
</evidence>
<comment type="caution">
    <text evidence="8">The sequence shown here is derived from an EMBL/GenBank/DDBJ whole genome shotgun (WGS) entry which is preliminary data.</text>
</comment>
<feature type="domain" description="Polycystin" evidence="7">
    <location>
        <begin position="185"/>
        <end position="313"/>
    </location>
</feature>